<dbReference type="Proteomes" id="UP000004816">
    <property type="component" value="Unassembled WGS sequence"/>
</dbReference>
<organism evidence="5 6">
    <name type="scientific">Segniliparus rugosus (strain ATCC BAA-974 / DSM 45345 / CCUG 50838 / CIP 108380 / JCM 13579 / CDC 945)</name>
    <dbReference type="NCBI Taxonomy" id="679197"/>
    <lineage>
        <taxon>Bacteria</taxon>
        <taxon>Bacillati</taxon>
        <taxon>Actinomycetota</taxon>
        <taxon>Actinomycetes</taxon>
        <taxon>Mycobacteriales</taxon>
        <taxon>Segniliparaceae</taxon>
        <taxon>Segniliparus</taxon>
    </lineage>
</organism>
<dbReference type="Gene3D" id="3.30.428.10">
    <property type="entry name" value="HIT-like"/>
    <property type="match status" value="1"/>
</dbReference>
<gene>
    <name evidence="5" type="ORF">HMPREF9336_01904</name>
</gene>
<evidence type="ECO:0000256" key="2">
    <source>
        <dbReference type="PIRSR" id="PIRSR601310-3"/>
    </source>
</evidence>
<evidence type="ECO:0000256" key="3">
    <source>
        <dbReference type="PROSITE-ProRule" id="PRU00464"/>
    </source>
</evidence>
<feature type="short sequence motif" description="Histidine triad motif" evidence="2 3">
    <location>
        <begin position="91"/>
        <end position="95"/>
    </location>
</feature>
<dbReference type="RefSeq" id="WP_007469776.1">
    <property type="nucleotide sequence ID" value="NZ_KI391953.1"/>
</dbReference>
<dbReference type="HOGENOM" id="CLU_056776_3_1_11"/>
<dbReference type="EMBL" id="ACZI02000002">
    <property type="protein sequence ID" value="EFV13242.1"/>
    <property type="molecule type" value="Genomic_DNA"/>
</dbReference>
<name>E5XR02_SEGRC</name>
<dbReference type="GO" id="GO:0003824">
    <property type="term" value="F:catalytic activity"/>
    <property type="evidence" value="ECO:0007669"/>
    <property type="project" value="InterPro"/>
</dbReference>
<comment type="caution">
    <text evidence="5">The sequence shown here is derived from an EMBL/GenBank/DDBJ whole genome shotgun (WGS) entry which is preliminary data.</text>
</comment>
<evidence type="ECO:0000313" key="5">
    <source>
        <dbReference type="EMBL" id="EFV13242.1"/>
    </source>
</evidence>
<dbReference type="AlphaFoldDB" id="E5XR02"/>
<dbReference type="eggNOG" id="COG0537">
    <property type="taxonomic scope" value="Bacteria"/>
</dbReference>
<proteinExistence type="predicted"/>
<dbReference type="PRINTS" id="PR00332">
    <property type="entry name" value="HISTRIAD"/>
</dbReference>
<dbReference type="SUPFAM" id="SSF54197">
    <property type="entry name" value="HIT-like"/>
    <property type="match status" value="1"/>
</dbReference>
<evidence type="ECO:0000313" key="6">
    <source>
        <dbReference type="Proteomes" id="UP000004816"/>
    </source>
</evidence>
<evidence type="ECO:0000259" key="4">
    <source>
        <dbReference type="PROSITE" id="PS51084"/>
    </source>
</evidence>
<dbReference type="PANTHER" id="PTHR46648">
    <property type="entry name" value="HIT FAMILY PROTEIN 1"/>
    <property type="match status" value="1"/>
</dbReference>
<dbReference type="InterPro" id="IPR036265">
    <property type="entry name" value="HIT-like_sf"/>
</dbReference>
<feature type="domain" description="HIT" evidence="4">
    <location>
        <begin position="4"/>
        <end position="107"/>
    </location>
</feature>
<dbReference type="InterPro" id="IPR001310">
    <property type="entry name" value="Histidine_triad_HIT"/>
</dbReference>
<protein>
    <recommendedName>
        <fullName evidence="4">HIT domain-containing protein</fullName>
    </recommendedName>
</protein>
<keyword evidence="6" id="KW-1185">Reference proteome</keyword>
<feature type="active site" description="Tele-AMP-histidine intermediate" evidence="1">
    <location>
        <position position="93"/>
    </location>
</feature>
<dbReference type="PROSITE" id="PS51084">
    <property type="entry name" value="HIT_2"/>
    <property type="match status" value="1"/>
</dbReference>
<dbReference type="PANTHER" id="PTHR46648:SF1">
    <property type="entry name" value="ADENOSINE 5'-MONOPHOSPHORAMIDASE HNT1"/>
    <property type="match status" value="1"/>
</dbReference>
<evidence type="ECO:0000256" key="1">
    <source>
        <dbReference type="PIRSR" id="PIRSR601310-1"/>
    </source>
</evidence>
<dbReference type="InterPro" id="IPR011146">
    <property type="entry name" value="HIT-like"/>
</dbReference>
<accession>E5XR02</accession>
<dbReference type="GO" id="GO:0009117">
    <property type="term" value="P:nucleotide metabolic process"/>
    <property type="evidence" value="ECO:0007669"/>
    <property type="project" value="TreeGrafter"/>
</dbReference>
<sequence>MASVFSAVIAGDLPGYFVWQDEDVVAFLSNAPISTGHTLVVPRAEVDNWQNVDPELFGKVMRVAQTIGKAVVRAFDAPRAGQLIAGFEVPHLHVHVFPAWGLGDFSFENADRSVTPDQFEAAAERIRSALAS</sequence>
<dbReference type="STRING" id="679197.HMPREF9336_01904"/>
<dbReference type="OrthoDB" id="9784774at2"/>
<dbReference type="Pfam" id="PF01230">
    <property type="entry name" value="HIT"/>
    <property type="match status" value="1"/>
</dbReference>
<reference evidence="5 6" key="1">
    <citation type="journal article" date="2011" name="Stand. Genomic Sci.">
        <title>High quality draft genome sequence of Segniliparus rugosus CDC 945(T)= (ATCC BAA-974(T)).</title>
        <authorList>
            <person name="Earl A.M."/>
            <person name="Desjardins C.A."/>
            <person name="Fitzgerald M.G."/>
            <person name="Arachchi H.M."/>
            <person name="Zeng Q."/>
            <person name="Mehta T."/>
            <person name="Griggs A."/>
            <person name="Birren B.W."/>
            <person name="Toney N.C."/>
            <person name="Carr J."/>
            <person name="Posey J."/>
            <person name="Butler W.R."/>
        </authorList>
    </citation>
    <scope>NUCLEOTIDE SEQUENCE [LARGE SCALE GENOMIC DNA]</scope>
    <source>
        <strain evidence="6">ATCC BAA-974 / DSM 45345 / CCUG 50838 / CIP 108380 / JCM 13579 / CDC 945</strain>
    </source>
</reference>